<name>X1NDW3_9ZZZZ</name>
<evidence type="ECO:0008006" key="3">
    <source>
        <dbReference type="Google" id="ProtNLM"/>
    </source>
</evidence>
<dbReference type="SUPFAM" id="SSF56762">
    <property type="entry name" value="HydB/Nqo4-like"/>
    <property type="match status" value="1"/>
</dbReference>
<accession>X1NDW3</accession>
<dbReference type="PANTHER" id="PTHR43600">
    <property type="entry name" value="COENZYME F420 HYDROGENASE, SUBUNIT ALPHA"/>
    <property type="match status" value="1"/>
</dbReference>
<evidence type="ECO:0000313" key="2">
    <source>
        <dbReference type="EMBL" id="GAI41813.1"/>
    </source>
</evidence>
<evidence type="ECO:0000256" key="1">
    <source>
        <dbReference type="ARBA" id="ARBA00023002"/>
    </source>
</evidence>
<proteinExistence type="predicted"/>
<gene>
    <name evidence="2" type="ORF">S06H3_42829</name>
</gene>
<dbReference type="InterPro" id="IPR029014">
    <property type="entry name" value="NiFe-Hase_large"/>
</dbReference>
<dbReference type="InterPro" id="IPR018194">
    <property type="entry name" value="Ni-dep_hyd_lsu_Ni_BS"/>
</dbReference>
<dbReference type="GO" id="GO:0016151">
    <property type="term" value="F:nickel cation binding"/>
    <property type="evidence" value="ECO:0007669"/>
    <property type="project" value="InterPro"/>
</dbReference>
<feature type="non-terminal residue" evidence="2">
    <location>
        <position position="1"/>
    </location>
</feature>
<comment type="caution">
    <text evidence="2">The sequence shown here is derived from an EMBL/GenBank/DDBJ whole genome shotgun (WGS) entry which is preliminary data.</text>
</comment>
<dbReference type="AlphaFoldDB" id="X1NDW3"/>
<reference evidence="2" key="1">
    <citation type="journal article" date="2014" name="Front. Microbiol.">
        <title>High frequency of phylogenetically diverse reductive dehalogenase-homologous genes in deep subseafloor sedimentary metagenomes.</title>
        <authorList>
            <person name="Kawai M."/>
            <person name="Futagami T."/>
            <person name="Toyoda A."/>
            <person name="Takaki Y."/>
            <person name="Nishi S."/>
            <person name="Hori S."/>
            <person name="Arai W."/>
            <person name="Tsubouchi T."/>
            <person name="Morono Y."/>
            <person name="Uchiyama I."/>
            <person name="Ito T."/>
            <person name="Fujiyama A."/>
            <person name="Inagaki F."/>
            <person name="Takami H."/>
        </authorList>
    </citation>
    <scope>NUCLEOTIDE SEQUENCE</scope>
    <source>
        <strain evidence="2">Expedition CK06-06</strain>
    </source>
</reference>
<organism evidence="2">
    <name type="scientific">marine sediment metagenome</name>
    <dbReference type="NCBI Taxonomy" id="412755"/>
    <lineage>
        <taxon>unclassified sequences</taxon>
        <taxon>metagenomes</taxon>
        <taxon>ecological metagenomes</taxon>
    </lineage>
</organism>
<keyword evidence="1" id="KW-0560">Oxidoreductase</keyword>
<dbReference type="Gene3D" id="1.10.645.10">
    <property type="entry name" value="Cytochrome-c3 Hydrogenase, chain B"/>
    <property type="match status" value="1"/>
</dbReference>
<dbReference type="InterPro" id="IPR001501">
    <property type="entry name" value="Ni-dep_hyd_lsu"/>
</dbReference>
<dbReference type="PROSITE" id="PS00508">
    <property type="entry name" value="NI_HGENASE_L_2"/>
    <property type="match status" value="1"/>
</dbReference>
<sequence>AVETVARLQIPDFFQSPTLYAALGSSSEEYSLFGDKVIFSNGESRKVNSYREICNETVVPHSHAKHSHFKGLPFMVGALARVMLNGHKLDSEAKKAKEKLGLSSFTENILLNNSAQAIEIVYSIKRCIQIIAQLLKRGIKNEKPVKIRPKVGQGTAAVEAPRGTLYHSYTFDNKGRITKADVITPTAQNLANLEKDFRALLNRLVDEQQDALQAKLEMIARAYDPCISCSVH</sequence>
<dbReference type="Pfam" id="PF00374">
    <property type="entry name" value="NiFeSe_Hases"/>
    <property type="match status" value="1"/>
</dbReference>
<dbReference type="EMBL" id="BARV01026513">
    <property type="protein sequence ID" value="GAI41813.1"/>
    <property type="molecule type" value="Genomic_DNA"/>
</dbReference>
<dbReference type="GO" id="GO:0008901">
    <property type="term" value="F:ferredoxin hydrogenase activity"/>
    <property type="evidence" value="ECO:0007669"/>
    <property type="project" value="InterPro"/>
</dbReference>
<protein>
    <recommendedName>
        <fullName evidence="3">Ni/Fe hydrogenase subunit alpha</fullName>
    </recommendedName>
</protein>
<dbReference type="PANTHER" id="PTHR43600:SF4">
    <property type="entry name" value="CYTOSOLIC NIFE-HYDROGENASE, ALPHA SUBUNIT"/>
    <property type="match status" value="1"/>
</dbReference>